<evidence type="ECO:0000256" key="3">
    <source>
        <dbReference type="ARBA" id="ARBA00022448"/>
    </source>
</evidence>
<dbReference type="SUPFAM" id="SSF53850">
    <property type="entry name" value="Periplasmic binding protein-like II"/>
    <property type="match status" value="1"/>
</dbReference>
<name>A0ABW0KL55_9BACT</name>
<evidence type="ECO:0000259" key="5">
    <source>
        <dbReference type="Pfam" id="PF00496"/>
    </source>
</evidence>
<dbReference type="PROSITE" id="PS51257">
    <property type="entry name" value="PROKAR_LIPOPROTEIN"/>
    <property type="match status" value="1"/>
</dbReference>
<keyword evidence="7" id="KW-1185">Reference proteome</keyword>
<dbReference type="Gene3D" id="3.10.105.10">
    <property type="entry name" value="Dipeptide-binding Protein, Domain 3"/>
    <property type="match status" value="1"/>
</dbReference>
<dbReference type="Gene3D" id="3.40.190.10">
    <property type="entry name" value="Periplasmic binding protein-like II"/>
    <property type="match status" value="1"/>
</dbReference>
<keyword evidence="3" id="KW-0813">Transport</keyword>
<proteinExistence type="inferred from homology"/>
<reference evidence="7" key="1">
    <citation type="journal article" date="2019" name="Int. J. Syst. Evol. Microbiol.">
        <title>The Global Catalogue of Microorganisms (GCM) 10K type strain sequencing project: providing services to taxonomists for standard genome sequencing and annotation.</title>
        <authorList>
            <consortium name="The Broad Institute Genomics Platform"/>
            <consortium name="The Broad Institute Genome Sequencing Center for Infectious Disease"/>
            <person name="Wu L."/>
            <person name="Ma J."/>
        </authorList>
    </citation>
    <scope>NUCLEOTIDE SEQUENCE [LARGE SCALE GENOMIC DNA]</scope>
    <source>
        <strain evidence="7">CGMCC 4.1469</strain>
    </source>
</reference>
<evidence type="ECO:0000256" key="4">
    <source>
        <dbReference type="ARBA" id="ARBA00022729"/>
    </source>
</evidence>
<dbReference type="PANTHER" id="PTHR30290">
    <property type="entry name" value="PERIPLASMIC BINDING COMPONENT OF ABC TRANSPORTER"/>
    <property type="match status" value="1"/>
</dbReference>
<gene>
    <name evidence="6" type="ORF">ACFQDI_00680</name>
</gene>
<dbReference type="EMBL" id="JBHSMQ010000001">
    <property type="protein sequence ID" value="MFC5453352.1"/>
    <property type="molecule type" value="Genomic_DNA"/>
</dbReference>
<dbReference type="PIRSF" id="PIRSF002741">
    <property type="entry name" value="MppA"/>
    <property type="match status" value="1"/>
</dbReference>
<dbReference type="PANTHER" id="PTHR30290:SF10">
    <property type="entry name" value="PERIPLASMIC OLIGOPEPTIDE-BINDING PROTEIN-RELATED"/>
    <property type="match status" value="1"/>
</dbReference>
<sequence length="598" mass="67558">MTRKGQALWKLVQHAAIAVVLAGCGREEEAASPDSEHIVLRDRVAGIDPIHVSGLASGMAAVASNIYEPLFQYHYLKRPYEVVPCLAAEMPQWSADGLKCRIRLREDARFQDDPCFSEGRGRGVTAEDVIFSWKRIADPRNASAFWAHFEHRIVGLDAYRRAVREHQPEPEVPGLHAVDEHTLEIQLTSAWPQIIHLLAHPATAVVPKDALRTYGADFLRHPVGTGPFRLHSWQPGTGVVLKKSPTFRRESYPAEGAPDDAASGLLADAGRRLPQVDEVHFHVIEASEPAWLLFLQGRIDHLGIPTDHFSDVLDAHWQLRPAWNQKGLRVDVFPSMFLRWIGFNMADPVIAKNLPLRRAISLAMNRQEFNDLFLGGRCGLPGSLLPPGMKEHRPELRDRWMTFDLPRAQAQRIEAEKVHGGPLPPLTLRMGGTSPLVRQIGQLITRWLADAGLELHVDHVDERSLAATMNERPASMFFGDGYSMTHPDPTDLFRRFASQGSDGGDNRFHYHNQRFDKWYHSLTAMPDSPERIKLSHQMEDLLLEDLPCIGFLSYNWVSVRHDWLTSFKPHAFSGPAGLIKYHRIDGQRRVPWKQQPPP</sequence>
<evidence type="ECO:0000256" key="1">
    <source>
        <dbReference type="ARBA" id="ARBA00004196"/>
    </source>
</evidence>
<evidence type="ECO:0000313" key="6">
    <source>
        <dbReference type="EMBL" id="MFC5453352.1"/>
    </source>
</evidence>
<comment type="similarity">
    <text evidence="2">Belongs to the bacterial solute-binding protein 5 family.</text>
</comment>
<comment type="subcellular location">
    <subcellularLocation>
        <location evidence="1">Cell envelope</location>
    </subcellularLocation>
</comment>
<dbReference type="Proteomes" id="UP001596052">
    <property type="component" value="Unassembled WGS sequence"/>
</dbReference>
<keyword evidence="4" id="KW-0732">Signal</keyword>
<evidence type="ECO:0000256" key="2">
    <source>
        <dbReference type="ARBA" id="ARBA00005695"/>
    </source>
</evidence>
<dbReference type="InterPro" id="IPR000914">
    <property type="entry name" value="SBP_5_dom"/>
</dbReference>
<organism evidence="6 7">
    <name type="scientific">Prosthecobacter fluviatilis</name>
    <dbReference type="NCBI Taxonomy" id="445931"/>
    <lineage>
        <taxon>Bacteria</taxon>
        <taxon>Pseudomonadati</taxon>
        <taxon>Verrucomicrobiota</taxon>
        <taxon>Verrucomicrobiia</taxon>
        <taxon>Verrucomicrobiales</taxon>
        <taxon>Verrucomicrobiaceae</taxon>
        <taxon>Prosthecobacter</taxon>
    </lineage>
</organism>
<protein>
    <submittedName>
        <fullName evidence="6">ABC transporter substrate-binding protein</fullName>
    </submittedName>
</protein>
<comment type="caution">
    <text evidence="6">The sequence shown here is derived from an EMBL/GenBank/DDBJ whole genome shotgun (WGS) entry which is preliminary data.</text>
</comment>
<accession>A0ABW0KL55</accession>
<feature type="domain" description="Solute-binding protein family 5" evidence="5">
    <location>
        <begin position="81"/>
        <end position="501"/>
    </location>
</feature>
<dbReference type="RefSeq" id="WP_377162345.1">
    <property type="nucleotide sequence ID" value="NZ_JBHSMQ010000001.1"/>
</dbReference>
<evidence type="ECO:0000313" key="7">
    <source>
        <dbReference type="Proteomes" id="UP001596052"/>
    </source>
</evidence>
<dbReference type="InterPro" id="IPR030678">
    <property type="entry name" value="Peptide/Ni-bd"/>
</dbReference>
<dbReference type="InterPro" id="IPR039424">
    <property type="entry name" value="SBP_5"/>
</dbReference>
<dbReference type="Pfam" id="PF00496">
    <property type="entry name" value="SBP_bac_5"/>
    <property type="match status" value="1"/>
</dbReference>